<reference evidence="2 3" key="1">
    <citation type="submission" date="2024-09" db="EMBL/GenBank/DDBJ databases">
        <title>Chromosome-scale assembly of Riccia fluitans.</title>
        <authorList>
            <person name="Paukszto L."/>
            <person name="Sawicki J."/>
            <person name="Karawczyk K."/>
            <person name="Piernik-Szablinska J."/>
            <person name="Szczecinska M."/>
            <person name="Mazdziarz M."/>
        </authorList>
    </citation>
    <scope>NUCLEOTIDE SEQUENCE [LARGE SCALE GENOMIC DNA]</scope>
    <source>
        <strain evidence="2">Rf_01</strain>
        <tissue evidence="2">Aerial parts of the thallus</tissue>
    </source>
</reference>
<dbReference type="AlphaFoldDB" id="A0ABD1YTC1"/>
<dbReference type="EMBL" id="JBHFFA010000003">
    <property type="protein sequence ID" value="KAL2633803.1"/>
    <property type="molecule type" value="Genomic_DNA"/>
</dbReference>
<keyword evidence="3" id="KW-1185">Reference proteome</keyword>
<organism evidence="2 3">
    <name type="scientific">Riccia fluitans</name>
    <dbReference type="NCBI Taxonomy" id="41844"/>
    <lineage>
        <taxon>Eukaryota</taxon>
        <taxon>Viridiplantae</taxon>
        <taxon>Streptophyta</taxon>
        <taxon>Embryophyta</taxon>
        <taxon>Marchantiophyta</taxon>
        <taxon>Marchantiopsida</taxon>
        <taxon>Marchantiidae</taxon>
        <taxon>Marchantiales</taxon>
        <taxon>Ricciaceae</taxon>
        <taxon>Riccia</taxon>
    </lineage>
</organism>
<name>A0ABD1YTC1_9MARC</name>
<feature type="compositionally biased region" description="Basic and acidic residues" evidence="1">
    <location>
        <begin position="57"/>
        <end position="69"/>
    </location>
</feature>
<proteinExistence type="predicted"/>
<feature type="region of interest" description="Disordered" evidence="1">
    <location>
        <begin position="1"/>
        <end position="83"/>
    </location>
</feature>
<feature type="compositionally biased region" description="Polar residues" evidence="1">
    <location>
        <begin position="43"/>
        <end position="56"/>
    </location>
</feature>
<dbReference type="Proteomes" id="UP001605036">
    <property type="component" value="Unassembled WGS sequence"/>
</dbReference>
<evidence type="ECO:0000313" key="2">
    <source>
        <dbReference type="EMBL" id="KAL2633803.1"/>
    </source>
</evidence>
<evidence type="ECO:0000313" key="3">
    <source>
        <dbReference type="Proteomes" id="UP001605036"/>
    </source>
</evidence>
<protein>
    <submittedName>
        <fullName evidence="2">Uncharacterized protein</fullName>
    </submittedName>
</protein>
<evidence type="ECO:0000256" key="1">
    <source>
        <dbReference type="SAM" id="MobiDB-lite"/>
    </source>
</evidence>
<gene>
    <name evidence="2" type="ORF">R1flu_005282</name>
</gene>
<accession>A0ABD1YTC1</accession>
<comment type="caution">
    <text evidence="2">The sequence shown here is derived from an EMBL/GenBank/DDBJ whole genome shotgun (WGS) entry which is preliminary data.</text>
</comment>
<sequence length="163" mass="17883">MFERSRNDEEQEVGTSVREGSNGEVLARAKQRSGGTLPGGPNVRSQAIVNGQASTRRNTEHRVMKERSSKQRSGKRTVNVQRSKHHYQTVIAQYLNTGSDIIGESFSSEEKTHAASAPAEWPEGYALSVPLPSNGFRLHSRQIFGAGVQKPGFSLREADSDSD</sequence>